<dbReference type="RefSeq" id="WP_099554575.1">
    <property type="nucleotide sequence ID" value="NZ_LT960614.1"/>
</dbReference>
<name>A0A2C9D256_9HYPH</name>
<dbReference type="Gene3D" id="1.10.238.160">
    <property type="match status" value="1"/>
</dbReference>
<gene>
    <name evidence="1" type="ORF">HDIA_0789</name>
</gene>
<evidence type="ECO:0000313" key="2">
    <source>
        <dbReference type="Proteomes" id="UP000223606"/>
    </source>
</evidence>
<keyword evidence="2" id="KW-1185">Reference proteome</keyword>
<dbReference type="InterPro" id="IPR010260">
    <property type="entry name" value="AlpA"/>
</dbReference>
<sequence length="67" mass="7774">MSVGLSDPPRRLLRVENVTTMLNVSRATFYRMLKNDETFPKPVKMGKLTMFSDAEINDWIGQKLNDR</sequence>
<protein>
    <submittedName>
        <fullName evidence="1">Putative transcriptional regulator</fullName>
    </submittedName>
</protein>
<evidence type="ECO:0000313" key="1">
    <source>
        <dbReference type="EMBL" id="SON54330.1"/>
    </source>
</evidence>
<dbReference type="EMBL" id="LT960614">
    <property type="protein sequence ID" value="SON54330.1"/>
    <property type="molecule type" value="Genomic_DNA"/>
</dbReference>
<dbReference type="AlphaFoldDB" id="A0A2C9D256"/>
<organism evidence="1 2">
    <name type="scientific">Hartmannibacter diazotrophicus</name>
    <dbReference type="NCBI Taxonomy" id="1482074"/>
    <lineage>
        <taxon>Bacteria</taxon>
        <taxon>Pseudomonadati</taxon>
        <taxon>Pseudomonadota</taxon>
        <taxon>Alphaproteobacteria</taxon>
        <taxon>Hyphomicrobiales</taxon>
        <taxon>Pleomorphomonadaceae</taxon>
        <taxon>Hartmannibacter</taxon>
    </lineage>
</organism>
<proteinExistence type="predicted"/>
<dbReference type="Pfam" id="PF05930">
    <property type="entry name" value="Phage_AlpA"/>
    <property type="match status" value="1"/>
</dbReference>
<reference evidence="2" key="1">
    <citation type="submission" date="2017-09" db="EMBL/GenBank/DDBJ databases">
        <title>Genome sequence of Nannocystis excedens DSM 71.</title>
        <authorList>
            <person name="Blom J."/>
        </authorList>
    </citation>
    <scope>NUCLEOTIDE SEQUENCE [LARGE SCALE GENOMIC DNA]</scope>
    <source>
        <strain evidence="2">type strain: E19</strain>
    </source>
</reference>
<accession>A0A2C9D256</accession>
<dbReference type="KEGG" id="hdi:HDIA_0789"/>
<dbReference type="OrthoDB" id="9801242at2"/>
<dbReference type="Proteomes" id="UP000223606">
    <property type="component" value="Chromosome 1"/>
</dbReference>